<keyword evidence="1" id="KW-0472">Membrane</keyword>
<keyword evidence="1" id="KW-0812">Transmembrane</keyword>
<dbReference type="Gene3D" id="2.60.120.1440">
    <property type="match status" value="1"/>
</dbReference>
<dbReference type="Gene3D" id="3.55.50.30">
    <property type="match status" value="1"/>
</dbReference>
<evidence type="ECO:0000259" key="3">
    <source>
        <dbReference type="Pfam" id="PF16344"/>
    </source>
</evidence>
<protein>
    <submittedName>
        <fullName evidence="4">DUF4974 domain-containing protein</fullName>
    </submittedName>
</protein>
<dbReference type="InterPro" id="IPR032508">
    <property type="entry name" value="FecR_C"/>
</dbReference>
<name>A0ABP7YF09_9FLAO</name>
<dbReference type="Proteomes" id="UP001501333">
    <property type="component" value="Unassembled WGS sequence"/>
</dbReference>
<evidence type="ECO:0000259" key="2">
    <source>
        <dbReference type="Pfam" id="PF04773"/>
    </source>
</evidence>
<dbReference type="Pfam" id="PF04773">
    <property type="entry name" value="FecR"/>
    <property type="match status" value="1"/>
</dbReference>
<dbReference type="RefSeq" id="WP_229350627.1">
    <property type="nucleotide sequence ID" value="NZ_BAABAO010000013.1"/>
</dbReference>
<gene>
    <name evidence="4" type="ORF">GCM10022250_30640</name>
</gene>
<dbReference type="PANTHER" id="PTHR30273">
    <property type="entry name" value="PERIPLASMIC SIGNAL SENSOR AND SIGMA FACTOR ACTIVATOR FECR-RELATED"/>
    <property type="match status" value="1"/>
</dbReference>
<dbReference type="EMBL" id="BAABAO010000013">
    <property type="protein sequence ID" value="GAA4135269.1"/>
    <property type="molecule type" value="Genomic_DNA"/>
</dbReference>
<evidence type="ECO:0000256" key="1">
    <source>
        <dbReference type="SAM" id="Phobius"/>
    </source>
</evidence>
<proteinExistence type="predicted"/>
<keyword evidence="1" id="KW-1133">Transmembrane helix</keyword>
<organism evidence="4 5">
    <name type="scientific">Flavobacterium chungbukense</name>
    <dbReference type="NCBI Taxonomy" id="877464"/>
    <lineage>
        <taxon>Bacteria</taxon>
        <taxon>Pseudomonadati</taxon>
        <taxon>Bacteroidota</taxon>
        <taxon>Flavobacteriia</taxon>
        <taxon>Flavobacteriales</taxon>
        <taxon>Flavobacteriaceae</taxon>
        <taxon>Flavobacterium</taxon>
    </lineage>
</organism>
<accession>A0ABP7YF09</accession>
<dbReference type="PANTHER" id="PTHR30273:SF2">
    <property type="entry name" value="PROTEIN FECR"/>
    <property type="match status" value="1"/>
</dbReference>
<feature type="domain" description="FecR protein" evidence="2">
    <location>
        <begin position="192"/>
        <end position="284"/>
    </location>
</feature>
<keyword evidence="5" id="KW-1185">Reference proteome</keyword>
<comment type="caution">
    <text evidence="4">The sequence shown here is derived from an EMBL/GenBank/DDBJ whole genome shotgun (WGS) entry which is preliminary data.</text>
</comment>
<evidence type="ECO:0000313" key="4">
    <source>
        <dbReference type="EMBL" id="GAA4135269.1"/>
    </source>
</evidence>
<dbReference type="InterPro" id="IPR012373">
    <property type="entry name" value="Ferrdict_sens_TM"/>
</dbReference>
<feature type="transmembrane region" description="Helical" evidence="1">
    <location>
        <begin position="96"/>
        <end position="116"/>
    </location>
</feature>
<evidence type="ECO:0000313" key="5">
    <source>
        <dbReference type="Proteomes" id="UP001501333"/>
    </source>
</evidence>
<dbReference type="InterPro" id="IPR006860">
    <property type="entry name" value="FecR"/>
</dbReference>
<sequence length="402" mass="45437">MSKNMYSGKKEIKIAALIRKELLTGELSIEENALLQEWLSVPENQEYYQKVVDLETLKSKETFYKTVNTDLAFERIKRKMISEDTPVISLFNYRRILKYAAVLVFLAGITSVFFYLNNSSDSKNQDVVVKSIEPKYNNPTLVLADGTVVSLEPKKERIVSKNGVISNVNKVLVYDAKDLKGTTSVGDNTLIVPVGGIYAVSLSDGTKVWLNSKSSLKYPVEFSGDKRTVTLEGEAYFEVTKNPHSPFTVKTKSGNVTVLGTHFNVSAYQEDRNFEATLAEGKVKVSEIGKESQSVILKPGQQARVKNETLTVAEVDPLVYTAWKDGKFYFENENLKNILTKMARWYNFNVKFEQKALEQIKFTGIVLKDEPIDRFLDIISKSSNVKYKITKVNQTYEVTVSK</sequence>
<reference evidence="5" key="1">
    <citation type="journal article" date="2019" name="Int. J. Syst. Evol. Microbiol.">
        <title>The Global Catalogue of Microorganisms (GCM) 10K type strain sequencing project: providing services to taxonomists for standard genome sequencing and annotation.</title>
        <authorList>
            <consortium name="The Broad Institute Genomics Platform"/>
            <consortium name="The Broad Institute Genome Sequencing Center for Infectious Disease"/>
            <person name="Wu L."/>
            <person name="Ma J."/>
        </authorList>
    </citation>
    <scope>NUCLEOTIDE SEQUENCE [LARGE SCALE GENOMIC DNA]</scope>
    <source>
        <strain evidence="5">JCM 17386</strain>
    </source>
</reference>
<feature type="domain" description="Protein FecR C-terminal" evidence="3">
    <location>
        <begin position="327"/>
        <end position="391"/>
    </location>
</feature>
<dbReference type="Pfam" id="PF16344">
    <property type="entry name" value="FecR_C"/>
    <property type="match status" value="1"/>
</dbReference>